<dbReference type="GO" id="GO:0004518">
    <property type="term" value="F:nuclease activity"/>
    <property type="evidence" value="ECO:0007669"/>
    <property type="project" value="UniProtKB-KW"/>
</dbReference>
<comment type="cofactor">
    <cofactor evidence="1">
        <name>a divalent metal cation</name>
        <dbReference type="ChEBI" id="CHEBI:60240"/>
    </cofactor>
</comment>
<dbReference type="InterPro" id="IPR027806">
    <property type="entry name" value="HARBI1_dom"/>
</dbReference>
<keyword evidence="10" id="KW-1185">Reference proteome</keyword>
<dbReference type="PANTHER" id="PTHR22930:SF85">
    <property type="entry name" value="GH03217P-RELATED"/>
    <property type="match status" value="1"/>
</dbReference>
<comment type="caution">
    <text evidence="9">The sequence shown here is derived from an EMBL/GenBank/DDBJ whole genome shotgun (WGS) entry which is preliminary data.</text>
</comment>
<reference evidence="9" key="1">
    <citation type="submission" date="2020-12" db="EMBL/GenBank/DDBJ databases">
        <title>Metabolic potential, ecology and presence of endohyphal bacteria is reflected in genomic diversity of Mucoromycotina.</title>
        <authorList>
            <person name="Muszewska A."/>
            <person name="Okrasinska A."/>
            <person name="Steczkiewicz K."/>
            <person name="Drgas O."/>
            <person name="Orlowska M."/>
            <person name="Perlinska-Lenart U."/>
            <person name="Aleksandrzak-Piekarczyk T."/>
            <person name="Szatraj K."/>
            <person name="Zielenkiewicz U."/>
            <person name="Pilsyk S."/>
            <person name="Malc E."/>
            <person name="Mieczkowski P."/>
            <person name="Kruszewska J.S."/>
            <person name="Biernat P."/>
            <person name="Pawlowska J."/>
        </authorList>
    </citation>
    <scope>NUCLEOTIDE SEQUENCE</scope>
    <source>
        <strain evidence="9">CBS 226.32</strain>
    </source>
</reference>
<keyword evidence="7" id="KW-0539">Nucleus</keyword>
<evidence type="ECO:0000313" key="10">
    <source>
        <dbReference type="Proteomes" id="UP000650833"/>
    </source>
</evidence>
<evidence type="ECO:0000256" key="1">
    <source>
        <dbReference type="ARBA" id="ARBA00001968"/>
    </source>
</evidence>
<accession>A0A8H7UN42</accession>
<evidence type="ECO:0000259" key="8">
    <source>
        <dbReference type="Pfam" id="PF13359"/>
    </source>
</evidence>
<dbReference type="InterPro" id="IPR045249">
    <property type="entry name" value="HARBI1-like"/>
</dbReference>
<evidence type="ECO:0000256" key="4">
    <source>
        <dbReference type="ARBA" id="ARBA00022722"/>
    </source>
</evidence>
<dbReference type="PANTHER" id="PTHR22930">
    <property type="match status" value="1"/>
</dbReference>
<feature type="domain" description="DDE Tnp4" evidence="8">
    <location>
        <begin position="229"/>
        <end position="388"/>
    </location>
</feature>
<keyword evidence="4" id="KW-0540">Nuclease</keyword>
<dbReference type="GO" id="GO:0016787">
    <property type="term" value="F:hydrolase activity"/>
    <property type="evidence" value="ECO:0007669"/>
    <property type="project" value="UniProtKB-KW"/>
</dbReference>
<dbReference type="Proteomes" id="UP000650833">
    <property type="component" value="Unassembled WGS sequence"/>
</dbReference>
<dbReference type="EMBL" id="JAEPRC010000749">
    <property type="protein sequence ID" value="KAG2192171.1"/>
    <property type="molecule type" value="Genomic_DNA"/>
</dbReference>
<sequence>MEKTTVKQDITDILRARKVSSVDKAKSFIKIIDLVNHINDMSLVTDHKDLPQQRKPESQREIQLSTRNLEEMFNKLIDKHPETKYLDKIESQRCLLLRSIKGYRSRIVVDDVKFVENFMKQEKVKFKRDVRMNDNVFVTRSGHPQRHTKFQMIVALTRLGLYGNGQSSKRLSKNFDISHGSVDLYLQRFMVAISGIASKYLHWPSRSEKMEILAKHKKEYGLPDCLGFMDGSLIPLFKGPGWHQEKFFSRKMKYAMQSVFICDSDLQILYVEADHYGSTNDPVALSYGLFASKIEEYFEGDEYVIGDSAYKREPWCIPVKKPLLDGGLSRSDEKFNYYLSRARVRIEHCFAALKGRFASLEELKTTVNSRDNVRKMDEWVQVCAVLHNFCLGYDTPSYISELIDKFESTHNKEYF</sequence>
<organism evidence="9 10">
    <name type="scientific">Mucor plumbeus</name>
    <dbReference type="NCBI Taxonomy" id="97098"/>
    <lineage>
        <taxon>Eukaryota</taxon>
        <taxon>Fungi</taxon>
        <taxon>Fungi incertae sedis</taxon>
        <taxon>Mucoromycota</taxon>
        <taxon>Mucoromycotina</taxon>
        <taxon>Mucoromycetes</taxon>
        <taxon>Mucorales</taxon>
        <taxon>Mucorineae</taxon>
        <taxon>Mucoraceae</taxon>
        <taxon>Mucor</taxon>
    </lineage>
</organism>
<evidence type="ECO:0000256" key="3">
    <source>
        <dbReference type="ARBA" id="ARBA00006958"/>
    </source>
</evidence>
<protein>
    <recommendedName>
        <fullName evidence="8">DDE Tnp4 domain-containing protein</fullName>
    </recommendedName>
</protein>
<evidence type="ECO:0000256" key="6">
    <source>
        <dbReference type="ARBA" id="ARBA00022801"/>
    </source>
</evidence>
<proteinExistence type="inferred from homology"/>
<keyword evidence="5" id="KW-0479">Metal-binding</keyword>
<evidence type="ECO:0000256" key="7">
    <source>
        <dbReference type="ARBA" id="ARBA00023242"/>
    </source>
</evidence>
<keyword evidence="6" id="KW-0378">Hydrolase</keyword>
<comment type="subcellular location">
    <subcellularLocation>
        <location evidence="2">Nucleus</location>
    </subcellularLocation>
</comment>
<dbReference type="OrthoDB" id="2276543at2759"/>
<gene>
    <name evidence="9" type="ORF">INT46_004325</name>
</gene>
<dbReference type="GO" id="GO:0005634">
    <property type="term" value="C:nucleus"/>
    <property type="evidence" value="ECO:0007669"/>
    <property type="project" value="UniProtKB-SubCell"/>
</dbReference>
<evidence type="ECO:0000256" key="5">
    <source>
        <dbReference type="ARBA" id="ARBA00022723"/>
    </source>
</evidence>
<comment type="similarity">
    <text evidence="3">Belongs to the HARBI1 family.</text>
</comment>
<dbReference type="AlphaFoldDB" id="A0A8H7UN42"/>
<name>A0A8H7UN42_9FUNG</name>
<dbReference type="Pfam" id="PF13359">
    <property type="entry name" value="DDE_Tnp_4"/>
    <property type="match status" value="1"/>
</dbReference>
<evidence type="ECO:0000313" key="9">
    <source>
        <dbReference type="EMBL" id="KAG2192171.1"/>
    </source>
</evidence>
<dbReference type="GO" id="GO:0046872">
    <property type="term" value="F:metal ion binding"/>
    <property type="evidence" value="ECO:0007669"/>
    <property type="project" value="UniProtKB-KW"/>
</dbReference>
<evidence type="ECO:0000256" key="2">
    <source>
        <dbReference type="ARBA" id="ARBA00004123"/>
    </source>
</evidence>